<name>A0A9P9XY67_9HYPO</name>
<dbReference type="Gene3D" id="1.10.630.10">
    <property type="entry name" value="Cytochrome P450"/>
    <property type="match status" value="1"/>
</dbReference>
<dbReference type="PRINTS" id="PR00465">
    <property type="entry name" value="EP450IV"/>
</dbReference>
<keyword evidence="10" id="KW-1185">Reference proteome</keyword>
<evidence type="ECO:0000313" key="10">
    <source>
        <dbReference type="Proteomes" id="UP001055219"/>
    </source>
</evidence>
<dbReference type="InterPro" id="IPR001128">
    <property type="entry name" value="Cyt_P450"/>
</dbReference>
<feature type="binding site" description="axial binding residue" evidence="8">
    <location>
        <position position="479"/>
    </location>
    <ligand>
        <name>heme</name>
        <dbReference type="ChEBI" id="CHEBI:30413"/>
    </ligand>
    <ligandPart>
        <name>Fe</name>
        <dbReference type="ChEBI" id="CHEBI:18248"/>
    </ligandPart>
</feature>
<sequence length="534" mass="59812">MVDMSSSSWTTSMMEAVSRPAIAGPLLLLAVWAVYRLFFQPSALPDLPIVGARQGDWSPMWQARLRNFKDMKAALSSSYAQYPKQATILPLLDSGNIVLLPQSDTKFLADQPDNVLNMHDQAQDSLQTDYTTMDPSLTHDPIHTNIIVGRLTKEIANLVPGLAEEIEYCFDRHLGTDPDFKEIGVYDSMQQVLSGVTNRALVGFPLCRDQKVLDMGVAFAQDMPLSSMLLRCFPGFAKPLVAPLITLPNRIHTRKFEKLLAPAIETRLQQCGLRQDVHASEKSDAPRHNDFLQWSIEQAKAIGNPKNWQVSALAQRVLLLNFAAIHTSTFAMTHVLLDLASAPPEIIEELREEAANMLNEHDGQWSKRGLAQLEKLDSAMRESQRKNSFVGLGLMRKVVAQDGVTFPSGVHVRQGNSVCVPAYSVLQDSAVYTDPKMYKPLRFYEARVSETEGYVKSARNAFPTASTDFLGWGLGRNACPGRFFASNEIKMMLAYLLLNYDIEHQESRPRNVWFGMNRIPPMKATLRMRKRATA</sequence>
<evidence type="ECO:0000256" key="2">
    <source>
        <dbReference type="ARBA" id="ARBA00010617"/>
    </source>
</evidence>
<evidence type="ECO:0000256" key="7">
    <source>
        <dbReference type="ARBA" id="ARBA00023033"/>
    </source>
</evidence>
<dbReference type="GO" id="GO:0005506">
    <property type="term" value="F:iron ion binding"/>
    <property type="evidence" value="ECO:0007669"/>
    <property type="project" value="InterPro"/>
</dbReference>
<dbReference type="OrthoDB" id="1844152at2759"/>
<comment type="cofactor">
    <cofactor evidence="1 8">
        <name>heme</name>
        <dbReference type="ChEBI" id="CHEBI:30413"/>
    </cofactor>
</comment>
<evidence type="ECO:0000256" key="6">
    <source>
        <dbReference type="ARBA" id="ARBA00023004"/>
    </source>
</evidence>
<evidence type="ECO:0000256" key="8">
    <source>
        <dbReference type="PIRSR" id="PIRSR602403-1"/>
    </source>
</evidence>
<dbReference type="CDD" id="cd11041">
    <property type="entry name" value="CYP503A1-like"/>
    <property type="match status" value="1"/>
</dbReference>
<evidence type="ECO:0000256" key="1">
    <source>
        <dbReference type="ARBA" id="ARBA00001971"/>
    </source>
</evidence>
<dbReference type="InterPro" id="IPR002403">
    <property type="entry name" value="Cyt_P450_E_grp-IV"/>
</dbReference>
<evidence type="ECO:0000256" key="4">
    <source>
        <dbReference type="ARBA" id="ARBA00022723"/>
    </source>
</evidence>
<keyword evidence="6 8" id="KW-0408">Iron</keyword>
<reference evidence="9" key="2">
    <citation type="submission" date="2022-07" db="EMBL/GenBank/DDBJ databases">
        <authorList>
            <person name="Goncalves M.F.M."/>
            <person name="Hilario S."/>
            <person name="Van De Peer Y."/>
            <person name="Esteves A.C."/>
            <person name="Alves A."/>
        </authorList>
    </citation>
    <scope>NUCLEOTIDE SEQUENCE</scope>
    <source>
        <strain evidence="9">MUM 19.33</strain>
    </source>
</reference>
<dbReference type="GO" id="GO:0016705">
    <property type="term" value="F:oxidoreductase activity, acting on paired donors, with incorporation or reduction of molecular oxygen"/>
    <property type="evidence" value="ECO:0007669"/>
    <property type="project" value="InterPro"/>
</dbReference>
<evidence type="ECO:0000256" key="5">
    <source>
        <dbReference type="ARBA" id="ARBA00023002"/>
    </source>
</evidence>
<dbReference type="SUPFAM" id="SSF48264">
    <property type="entry name" value="Cytochrome P450"/>
    <property type="match status" value="1"/>
</dbReference>
<dbReference type="RefSeq" id="XP_051360624.1">
    <property type="nucleotide sequence ID" value="XM_051508338.1"/>
</dbReference>
<dbReference type="EMBL" id="JAGIXG020000042">
    <property type="protein sequence ID" value="KAI6779768.1"/>
    <property type="molecule type" value="Genomic_DNA"/>
</dbReference>
<dbReference type="Proteomes" id="UP001055219">
    <property type="component" value="Unassembled WGS sequence"/>
</dbReference>
<comment type="caution">
    <text evidence="9">The sequence shown here is derived from an EMBL/GenBank/DDBJ whole genome shotgun (WGS) entry which is preliminary data.</text>
</comment>
<keyword evidence="3 8" id="KW-0349">Heme</keyword>
<reference evidence="9" key="1">
    <citation type="journal article" date="2021" name="J Fungi (Basel)">
        <title>Genomic and Metabolomic Analyses of the Marine Fungus Emericellopsis cladophorae: Insights into Saltwater Adaptability Mechanisms and Its Biosynthetic Potential.</title>
        <authorList>
            <person name="Goncalves M.F.M."/>
            <person name="Hilario S."/>
            <person name="Van de Peer Y."/>
            <person name="Esteves A.C."/>
            <person name="Alves A."/>
        </authorList>
    </citation>
    <scope>NUCLEOTIDE SEQUENCE</scope>
    <source>
        <strain evidence="9">MUM 19.33</strain>
    </source>
</reference>
<accession>A0A9P9XY67</accession>
<keyword evidence="7" id="KW-0503">Monooxygenase</keyword>
<dbReference type="Pfam" id="PF00067">
    <property type="entry name" value="p450"/>
    <property type="match status" value="1"/>
</dbReference>
<keyword evidence="4 8" id="KW-0479">Metal-binding</keyword>
<dbReference type="GO" id="GO:0020037">
    <property type="term" value="F:heme binding"/>
    <property type="evidence" value="ECO:0007669"/>
    <property type="project" value="InterPro"/>
</dbReference>
<evidence type="ECO:0000313" key="9">
    <source>
        <dbReference type="EMBL" id="KAI6779768.1"/>
    </source>
</evidence>
<gene>
    <name evidence="9" type="ORF">J7T54_005798</name>
</gene>
<dbReference type="GO" id="GO:0004497">
    <property type="term" value="F:monooxygenase activity"/>
    <property type="evidence" value="ECO:0007669"/>
    <property type="project" value="UniProtKB-KW"/>
</dbReference>
<organism evidence="9 10">
    <name type="scientific">Emericellopsis cladophorae</name>
    <dbReference type="NCBI Taxonomy" id="2686198"/>
    <lineage>
        <taxon>Eukaryota</taxon>
        <taxon>Fungi</taxon>
        <taxon>Dikarya</taxon>
        <taxon>Ascomycota</taxon>
        <taxon>Pezizomycotina</taxon>
        <taxon>Sordariomycetes</taxon>
        <taxon>Hypocreomycetidae</taxon>
        <taxon>Hypocreales</taxon>
        <taxon>Bionectriaceae</taxon>
        <taxon>Emericellopsis</taxon>
    </lineage>
</organism>
<evidence type="ECO:0000256" key="3">
    <source>
        <dbReference type="ARBA" id="ARBA00022617"/>
    </source>
</evidence>
<keyword evidence="5" id="KW-0560">Oxidoreductase</keyword>
<dbReference type="GeneID" id="75832281"/>
<dbReference type="PANTHER" id="PTHR46206">
    <property type="entry name" value="CYTOCHROME P450"/>
    <property type="match status" value="1"/>
</dbReference>
<dbReference type="InterPro" id="IPR036396">
    <property type="entry name" value="Cyt_P450_sf"/>
</dbReference>
<dbReference type="PANTHER" id="PTHR46206:SF1">
    <property type="entry name" value="P450, PUTATIVE (EUROFUNG)-RELATED"/>
    <property type="match status" value="1"/>
</dbReference>
<dbReference type="AlphaFoldDB" id="A0A9P9XY67"/>
<proteinExistence type="inferred from homology"/>
<comment type="similarity">
    <text evidence="2">Belongs to the cytochrome P450 family.</text>
</comment>
<protein>
    <submittedName>
        <fullName evidence="9">Uncharacterized protein</fullName>
    </submittedName>
</protein>